<proteinExistence type="predicted"/>
<sequence length="232" mass="26830">MRRLYYDTDPNKTPYLHFTNVPHTLITQSLELDRFVQTKARITYDYSSRTLIMKGGSRRLEFAKGLFETSLSGYRYATGLRRGIVPCGAATVAEGDVVKEPDLSWYPRNLPPGQGRKWPHMVLHVGWPEGLEYLRREAKLWIEWSKGDVKTVVLMDIGENEMGIEKWVTGDEGPKMDQRVVVRKTENGLAALNPPFVMTFQELFLRDPDPEKPQEKDWVLDVEQLGEYMEFC</sequence>
<protein>
    <submittedName>
        <fullName evidence="1">Uncharacterized protein</fullName>
    </submittedName>
</protein>
<dbReference type="RefSeq" id="XP_067477273.1">
    <property type="nucleotide sequence ID" value="XM_067625386.1"/>
</dbReference>
<accession>A0A1L9UED8</accession>
<name>A0A1L9UED8_ASPBC</name>
<dbReference type="EMBL" id="KV878687">
    <property type="protein sequence ID" value="OJJ70024.1"/>
    <property type="molecule type" value="Genomic_DNA"/>
</dbReference>
<dbReference type="AlphaFoldDB" id="A0A1L9UED8"/>
<evidence type="ECO:0000313" key="1">
    <source>
        <dbReference type="EMBL" id="OJJ70024.1"/>
    </source>
</evidence>
<dbReference type="Proteomes" id="UP000184499">
    <property type="component" value="Unassembled WGS sequence"/>
</dbReference>
<gene>
    <name evidence="1" type="ORF">ASPBRDRAFT_45379</name>
</gene>
<dbReference type="OMA" id="WPEGLEY"/>
<keyword evidence="2" id="KW-1185">Reference proteome</keyword>
<organism evidence="1 2">
    <name type="scientific">Aspergillus brasiliensis (strain CBS 101740 / IMI 381727 / IBT 21946)</name>
    <dbReference type="NCBI Taxonomy" id="767769"/>
    <lineage>
        <taxon>Eukaryota</taxon>
        <taxon>Fungi</taxon>
        <taxon>Dikarya</taxon>
        <taxon>Ascomycota</taxon>
        <taxon>Pezizomycotina</taxon>
        <taxon>Eurotiomycetes</taxon>
        <taxon>Eurotiomycetidae</taxon>
        <taxon>Eurotiales</taxon>
        <taxon>Aspergillaceae</taxon>
        <taxon>Aspergillus</taxon>
        <taxon>Aspergillus subgen. Circumdati</taxon>
    </lineage>
</organism>
<reference evidence="2" key="1">
    <citation type="journal article" date="2017" name="Genome Biol.">
        <title>Comparative genomics reveals high biological diversity and specific adaptations in the industrially and medically important fungal genus Aspergillus.</title>
        <authorList>
            <person name="de Vries R.P."/>
            <person name="Riley R."/>
            <person name="Wiebenga A."/>
            <person name="Aguilar-Osorio G."/>
            <person name="Amillis S."/>
            <person name="Uchima C.A."/>
            <person name="Anderluh G."/>
            <person name="Asadollahi M."/>
            <person name="Askin M."/>
            <person name="Barry K."/>
            <person name="Battaglia E."/>
            <person name="Bayram O."/>
            <person name="Benocci T."/>
            <person name="Braus-Stromeyer S.A."/>
            <person name="Caldana C."/>
            <person name="Canovas D."/>
            <person name="Cerqueira G.C."/>
            <person name="Chen F."/>
            <person name="Chen W."/>
            <person name="Choi C."/>
            <person name="Clum A."/>
            <person name="Dos Santos R.A."/>
            <person name="Damasio A.R."/>
            <person name="Diallinas G."/>
            <person name="Emri T."/>
            <person name="Fekete E."/>
            <person name="Flipphi M."/>
            <person name="Freyberg S."/>
            <person name="Gallo A."/>
            <person name="Gournas C."/>
            <person name="Habgood R."/>
            <person name="Hainaut M."/>
            <person name="Harispe M.L."/>
            <person name="Henrissat B."/>
            <person name="Hilden K.S."/>
            <person name="Hope R."/>
            <person name="Hossain A."/>
            <person name="Karabika E."/>
            <person name="Karaffa L."/>
            <person name="Karanyi Z."/>
            <person name="Krasevec N."/>
            <person name="Kuo A."/>
            <person name="Kusch H."/>
            <person name="LaButti K."/>
            <person name="Lagendijk E.L."/>
            <person name="Lapidus A."/>
            <person name="Levasseur A."/>
            <person name="Lindquist E."/>
            <person name="Lipzen A."/>
            <person name="Logrieco A.F."/>
            <person name="MacCabe A."/>
            <person name="Maekelae M.R."/>
            <person name="Malavazi I."/>
            <person name="Melin P."/>
            <person name="Meyer V."/>
            <person name="Mielnichuk N."/>
            <person name="Miskei M."/>
            <person name="Molnar A.P."/>
            <person name="Mule G."/>
            <person name="Ngan C.Y."/>
            <person name="Orejas M."/>
            <person name="Orosz E."/>
            <person name="Ouedraogo J.P."/>
            <person name="Overkamp K.M."/>
            <person name="Park H.-S."/>
            <person name="Perrone G."/>
            <person name="Piumi F."/>
            <person name="Punt P.J."/>
            <person name="Ram A.F."/>
            <person name="Ramon A."/>
            <person name="Rauscher S."/>
            <person name="Record E."/>
            <person name="Riano-Pachon D.M."/>
            <person name="Robert V."/>
            <person name="Roehrig J."/>
            <person name="Ruller R."/>
            <person name="Salamov A."/>
            <person name="Salih N.S."/>
            <person name="Samson R.A."/>
            <person name="Sandor E."/>
            <person name="Sanguinetti M."/>
            <person name="Schuetze T."/>
            <person name="Sepcic K."/>
            <person name="Shelest E."/>
            <person name="Sherlock G."/>
            <person name="Sophianopoulou V."/>
            <person name="Squina F.M."/>
            <person name="Sun H."/>
            <person name="Susca A."/>
            <person name="Todd R.B."/>
            <person name="Tsang A."/>
            <person name="Unkles S.E."/>
            <person name="van de Wiele N."/>
            <person name="van Rossen-Uffink D."/>
            <person name="Oliveira J.V."/>
            <person name="Vesth T.C."/>
            <person name="Visser J."/>
            <person name="Yu J.-H."/>
            <person name="Zhou M."/>
            <person name="Andersen M.R."/>
            <person name="Archer D.B."/>
            <person name="Baker S.E."/>
            <person name="Benoit I."/>
            <person name="Brakhage A.A."/>
            <person name="Braus G.H."/>
            <person name="Fischer R."/>
            <person name="Frisvad J.C."/>
            <person name="Goldman G.H."/>
            <person name="Houbraken J."/>
            <person name="Oakley B."/>
            <person name="Pocsi I."/>
            <person name="Scazzocchio C."/>
            <person name="Seiboth B."/>
            <person name="vanKuyk P.A."/>
            <person name="Wortman J."/>
            <person name="Dyer P.S."/>
            <person name="Grigoriev I.V."/>
        </authorList>
    </citation>
    <scope>NUCLEOTIDE SEQUENCE [LARGE SCALE GENOMIC DNA]</scope>
    <source>
        <strain evidence="2">CBS 101740 / IMI 381727 / IBT 21946</strain>
    </source>
</reference>
<dbReference type="GeneID" id="93577874"/>
<dbReference type="VEuPathDB" id="FungiDB:ASPBRDRAFT_45379"/>
<dbReference type="OrthoDB" id="76567at2759"/>
<evidence type="ECO:0000313" key="2">
    <source>
        <dbReference type="Proteomes" id="UP000184499"/>
    </source>
</evidence>